<dbReference type="RefSeq" id="WP_185629639.1">
    <property type="nucleotide sequence ID" value="NZ_JAARZS010000019.1"/>
</dbReference>
<dbReference type="Proteomes" id="UP000543005">
    <property type="component" value="Unassembled WGS sequence"/>
</dbReference>
<keyword evidence="1" id="KW-0812">Transmembrane</keyword>
<dbReference type="AlphaFoldDB" id="A0A7X1DJ69"/>
<keyword evidence="1" id="KW-1133">Transmembrane helix</keyword>
<dbReference type="Proteomes" id="UP000565628">
    <property type="component" value="Unassembled WGS sequence"/>
</dbReference>
<accession>A0A7X1DJ69</accession>
<protein>
    <submittedName>
        <fullName evidence="4">Uncharacterized protein</fullName>
    </submittedName>
</protein>
<evidence type="ECO:0000313" key="5">
    <source>
        <dbReference type="Proteomes" id="UP000543005"/>
    </source>
</evidence>
<gene>
    <name evidence="2" type="ORF">HCB69_08760</name>
    <name evidence="3" type="ORF">HCC36_12015</name>
    <name evidence="4" type="ORF">HCJ81_01255</name>
</gene>
<evidence type="ECO:0000313" key="4">
    <source>
        <dbReference type="EMBL" id="MBC2309490.1"/>
    </source>
</evidence>
<proteinExistence type="predicted"/>
<keyword evidence="1" id="KW-0472">Membrane</keyword>
<evidence type="ECO:0000313" key="7">
    <source>
        <dbReference type="Proteomes" id="UP000585696"/>
    </source>
</evidence>
<comment type="caution">
    <text evidence="4">The sequence shown here is derived from an EMBL/GenBank/DDBJ whole genome shotgun (WGS) entry which is preliminary data.</text>
</comment>
<reference evidence="5 6" key="1">
    <citation type="submission" date="2020-03" db="EMBL/GenBank/DDBJ databases">
        <title>Soil Listeria distribution.</title>
        <authorList>
            <person name="Liao J."/>
            <person name="Wiedmann M."/>
        </authorList>
    </citation>
    <scope>NUCLEOTIDE SEQUENCE [LARGE SCALE GENOMIC DNA]</scope>
    <source>
        <strain evidence="4 6">FSL L7-0039</strain>
        <strain evidence="3 5">FSL L7-0051</strain>
        <strain evidence="2 7">FSL L7-0054</strain>
    </source>
</reference>
<organism evidence="4 6">
    <name type="scientific">Listeria booriae</name>
    <dbReference type="NCBI Taxonomy" id="1552123"/>
    <lineage>
        <taxon>Bacteria</taxon>
        <taxon>Bacillati</taxon>
        <taxon>Bacillota</taxon>
        <taxon>Bacilli</taxon>
        <taxon>Bacillales</taxon>
        <taxon>Listeriaceae</taxon>
        <taxon>Listeria</taxon>
    </lineage>
</organism>
<evidence type="ECO:0000313" key="6">
    <source>
        <dbReference type="Proteomes" id="UP000565628"/>
    </source>
</evidence>
<dbReference type="EMBL" id="JAASWV010000002">
    <property type="protein sequence ID" value="MBC2309490.1"/>
    <property type="molecule type" value="Genomic_DNA"/>
</dbReference>
<evidence type="ECO:0000313" key="3">
    <source>
        <dbReference type="EMBL" id="MBC2293957.1"/>
    </source>
</evidence>
<dbReference type="EMBL" id="JAARZT010000023">
    <property type="protein sequence ID" value="MBC2293957.1"/>
    <property type="molecule type" value="Genomic_DNA"/>
</dbReference>
<sequence>MSKRVWTIVVAVVSIVIVSLVVFRINQVNANKIPIETRGVKDGETLRVANLEYTFGDIEMKMAYDDMNQKLIEYHIPVKVENLSAGMIEIPVADFVALYSNYRSGLYSVYLDEKHSAVEPVVKGQTSKKGYLIFMTYVDKYIEHDDAFRLYFTNNTGQKIIRYKIDSKMQ</sequence>
<evidence type="ECO:0000256" key="1">
    <source>
        <dbReference type="SAM" id="Phobius"/>
    </source>
</evidence>
<name>A0A7X1DJ69_9LIST</name>
<dbReference type="Proteomes" id="UP000585696">
    <property type="component" value="Unassembled WGS sequence"/>
</dbReference>
<feature type="transmembrane region" description="Helical" evidence="1">
    <location>
        <begin position="6"/>
        <end position="25"/>
    </location>
</feature>
<evidence type="ECO:0000313" key="2">
    <source>
        <dbReference type="EMBL" id="MBC2284468.1"/>
    </source>
</evidence>
<dbReference type="EMBL" id="JAARZS010000019">
    <property type="protein sequence ID" value="MBC2284468.1"/>
    <property type="molecule type" value="Genomic_DNA"/>
</dbReference>